<dbReference type="AlphaFoldDB" id="A0A546X3V1"/>
<evidence type="ECO:0000313" key="2">
    <source>
        <dbReference type="Proteomes" id="UP000315434"/>
    </source>
</evidence>
<reference evidence="1 2" key="1">
    <citation type="journal article" date="2019" name="Appl. Microbiol. Biotechnol.">
        <title>Differential efficiency of wild type rhizogenic strains for rol gene transformation of plants.</title>
        <authorList>
            <person name="Desmet S."/>
            <person name="De Keyser E."/>
            <person name="Van Vaerenbergh J."/>
            <person name="Baeyen S."/>
            <person name="Van Huylenbroeck J."/>
            <person name="Geelen D."/>
            <person name="Dhooghe E."/>
        </authorList>
    </citation>
    <scope>NUCLEOTIDE SEQUENCE [LARGE SCALE GENOMIC DNA]</scope>
    <source>
        <strain evidence="1 2">GBBC3284</strain>
    </source>
</reference>
<evidence type="ECO:0000313" key="1">
    <source>
        <dbReference type="EMBL" id="TRA95364.1"/>
    </source>
</evidence>
<dbReference type="EMBL" id="SGNY01000013">
    <property type="protein sequence ID" value="TRA95364.1"/>
    <property type="molecule type" value="Genomic_DNA"/>
</dbReference>
<sequence length="90" mass="9605">MTRASDEPGPRLSDRIDDGVNDLAGMAVSIQLSEWHRPGNCFLGATIAVFRVMDRSVSGADRVFSDLPIQISSAALAMAGQGRFSGRARP</sequence>
<organism evidence="1 2">
    <name type="scientific">Rhizobium rhizogenes</name>
    <name type="common">Agrobacterium rhizogenes</name>
    <dbReference type="NCBI Taxonomy" id="359"/>
    <lineage>
        <taxon>Bacteria</taxon>
        <taxon>Pseudomonadati</taxon>
        <taxon>Pseudomonadota</taxon>
        <taxon>Alphaproteobacteria</taxon>
        <taxon>Hyphomicrobiales</taxon>
        <taxon>Rhizobiaceae</taxon>
        <taxon>Rhizobium/Agrobacterium group</taxon>
        <taxon>Rhizobium</taxon>
    </lineage>
</organism>
<accession>A0A546X3V1</accession>
<name>A0A546X3V1_RHIRH</name>
<proteinExistence type="predicted"/>
<gene>
    <name evidence="1" type="ORF">EXN68_26145</name>
</gene>
<protein>
    <submittedName>
        <fullName evidence="1">Uncharacterized protein</fullName>
    </submittedName>
</protein>
<dbReference type="OrthoDB" id="8410230at2"/>
<dbReference type="Proteomes" id="UP000315434">
    <property type="component" value="Unassembled WGS sequence"/>
</dbReference>
<comment type="caution">
    <text evidence="1">The sequence shown here is derived from an EMBL/GenBank/DDBJ whole genome shotgun (WGS) entry which is preliminary data.</text>
</comment>